<gene>
    <name evidence="1" type="ORF">D9615_004522</name>
</gene>
<dbReference type="EMBL" id="JAACJP010000013">
    <property type="protein sequence ID" value="KAF5380393.1"/>
    <property type="molecule type" value="Genomic_DNA"/>
</dbReference>
<dbReference type="AlphaFoldDB" id="A0A8H5M4B7"/>
<name>A0A8H5M4B7_9AGAR</name>
<keyword evidence="2" id="KW-1185">Reference proteome</keyword>
<organism evidence="1 2">
    <name type="scientific">Tricholomella constricta</name>
    <dbReference type="NCBI Taxonomy" id="117010"/>
    <lineage>
        <taxon>Eukaryota</taxon>
        <taxon>Fungi</taxon>
        <taxon>Dikarya</taxon>
        <taxon>Basidiomycota</taxon>
        <taxon>Agaricomycotina</taxon>
        <taxon>Agaricomycetes</taxon>
        <taxon>Agaricomycetidae</taxon>
        <taxon>Agaricales</taxon>
        <taxon>Tricholomatineae</taxon>
        <taxon>Lyophyllaceae</taxon>
        <taxon>Tricholomella</taxon>
    </lineage>
</organism>
<comment type="caution">
    <text evidence="1">The sequence shown here is derived from an EMBL/GenBank/DDBJ whole genome shotgun (WGS) entry which is preliminary data.</text>
</comment>
<sequence length="404" mass="45201">MKDYSVNSYHAQALPGFPSTTEYQDTGIFPQTLKSHRSRFSRCSSGTSNLLLPSIQSQHLASKDPETPSNPFSIATPTLDVSTLPILADVSSAPTSTAALKPLLPCHILSLTYGGEDFTYDLETLESNPQHIIELLKATLSERGSWMTVGAHYRRSENARAAISVMENMITVMSEQGFSEDGLKPAYLLLSGCETDLGRRAKAEKSTDAEEHYRKAQMWLQKVYGTFEAESSLMGEIGVTSSTPRPSHAQYEPHSGRYPATLLIPKYTPMPPGESPREIRLEREIESLLKERKENAVILAEIRAAKRKLEDDLAYECAGRRRLLRDYDDLQNDLAIARKMENYAVSQVKREVEARRKAEENARAEKGVRLEIQRLFEQGAAPRFAEMVNTIKTEDGFAKAFSAY</sequence>
<dbReference type="OrthoDB" id="2670565at2759"/>
<accession>A0A8H5M4B7</accession>
<evidence type="ECO:0000313" key="1">
    <source>
        <dbReference type="EMBL" id="KAF5380393.1"/>
    </source>
</evidence>
<reference evidence="1 2" key="1">
    <citation type="journal article" date="2020" name="ISME J.">
        <title>Uncovering the hidden diversity of litter-decomposition mechanisms in mushroom-forming fungi.</title>
        <authorList>
            <person name="Floudas D."/>
            <person name="Bentzer J."/>
            <person name="Ahren D."/>
            <person name="Johansson T."/>
            <person name="Persson P."/>
            <person name="Tunlid A."/>
        </authorList>
    </citation>
    <scope>NUCLEOTIDE SEQUENCE [LARGE SCALE GENOMIC DNA]</scope>
    <source>
        <strain evidence="1 2">CBS 661.87</strain>
    </source>
</reference>
<evidence type="ECO:0000313" key="2">
    <source>
        <dbReference type="Proteomes" id="UP000565441"/>
    </source>
</evidence>
<dbReference type="Proteomes" id="UP000565441">
    <property type="component" value="Unassembled WGS sequence"/>
</dbReference>
<protein>
    <submittedName>
        <fullName evidence="1">Uncharacterized protein</fullName>
    </submittedName>
</protein>
<proteinExistence type="predicted"/>